<dbReference type="GO" id="GO:0046655">
    <property type="term" value="P:folic acid metabolic process"/>
    <property type="evidence" value="ECO:0007669"/>
    <property type="project" value="TreeGrafter"/>
</dbReference>
<organism evidence="11 12">
    <name type="scientific">Marinococcus luteus</name>
    <dbReference type="NCBI Taxonomy" id="1122204"/>
    <lineage>
        <taxon>Bacteria</taxon>
        <taxon>Bacillati</taxon>
        <taxon>Bacillota</taxon>
        <taxon>Bacilli</taxon>
        <taxon>Bacillales</taxon>
        <taxon>Bacillaceae</taxon>
        <taxon>Marinococcus</taxon>
    </lineage>
</organism>
<dbReference type="CDD" id="cd00209">
    <property type="entry name" value="DHFR"/>
    <property type="match status" value="1"/>
</dbReference>
<name>A0A1H2XJS4_9BACI</name>
<dbReference type="EC" id="1.5.1.3" evidence="3 8"/>
<keyword evidence="6 8" id="KW-0560">Oxidoreductase</keyword>
<evidence type="ECO:0000256" key="7">
    <source>
        <dbReference type="ARBA" id="ARBA00025067"/>
    </source>
</evidence>
<dbReference type="InterPro" id="IPR001796">
    <property type="entry name" value="DHFR_dom"/>
</dbReference>
<dbReference type="GO" id="GO:0070401">
    <property type="term" value="F:NADP+ binding"/>
    <property type="evidence" value="ECO:0007669"/>
    <property type="project" value="UniProtKB-ARBA"/>
</dbReference>
<comment type="catalytic activity">
    <reaction evidence="8">
        <text>(6S)-5,6,7,8-tetrahydrofolate + NADP(+) = 7,8-dihydrofolate + NADPH + H(+)</text>
        <dbReference type="Rhea" id="RHEA:15009"/>
        <dbReference type="ChEBI" id="CHEBI:15378"/>
        <dbReference type="ChEBI" id="CHEBI:57451"/>
        <dbReference type="ChEBI" id="CHEBI:57453"/>
        <dbReference type="ChEBI" id="CHEBI:57783"/>
        <dbReference type="ChEBI" id="CHEBI:58349"/>
        <dbReference type="EC" id="1.5.1.3"/>
    </reaction>
</comment>
<comment type="function">
    <text evidence="7 8">Key enzyme in folate metabolism. Catalyzes an essential reaction for de novo glycine and purine synthesis, and for DNA precursor synthesis.</text>
</comment>
<dbReference type="UniPathway" id="UPA00077">
    <property type="reaction ID" value="UER00158"/>
</dbReference>
<dbReference type="PANTHER" id="PTHR48069:SF3">
    <property type="entry name" value="DIHYDROFOLATE REDUCTASE"/>
    <property type="match status" value="1"/>
</dbReference>
<dbReference type="Gene3D" id="3.40.430.10">
    <property type="entry name" value="Dihydrofolate Reductase, subunit A"/>
    <property type="match status" value="1"/>
</dbReference>
<accession>A0A1H2XJS4</accession>
<dbReference type="EMBL" id="FNNC01000007">
    <property type="protein sequence ID" value="SDW93112.1"/>
    <property type="molecule type" value="Genomic_DNA"/>
</dbReference>
<protein>
    <recommendedName>
        <fullName evidence="3 8">Dihydrofolate reductase</fullName>
        <ecNumber evidence="3 8">1.5.1.3</ecNumber>
    </recommendedName>
</protein>
<dbReference type="GO" id="GO:0005829">
    <property type="term" value="C:cytosol"/>
    <property type="evidence" value="ECO:0007669"/>
    <property type="project" value="TreeGrafter"/>
</dbReference>
<dbReference type="GO" id="GO:0006730">
    <property type="term" value="P:one-carbon metabolic process"/>
    <property type="evidence" value="ECO:0007669"/>
    <property type="project" value="UniProtKB-KW"/>
</dbReference>
<dbReference type="SUPFAM" id="SSF53597">
    <property type="entry name" value="Dihydrofolate reductase-like"/>
    <property type="match status" value="1"/>
</dbReference>
<dbReference type="PROSITE" id="PS00075">
    <property type="entry name" value="DHFR_1"/>
    <property type="match status" value="1"/>
</dbReference>
<dbReference type="PRINTS" id="PR00070">
    <property type="entry name" value="DHFR"/>
</dbReference>
<feature type="domain" description="DHFR" evidence="10">
    <location>
        <begin position="1"/>
        <end position="159"/>
    </location>
</feature>
<evidence type="ECO:0000313" key="11">
    <source>
        <dbReference type="EMBL" id="SDW93112.1"/>
    </source>
</evidence>
<dbReference type="InterPro" id="IPR012259">
    <property type="entry name" value="DHFR"/>
</dbReference>
<evidence type="ECO:0000256" key="5">
    <source>
        <dbReference type="ARBA" id="ARBA00022857"/>
    </source>
</evidence>
<evidence type="ECO:0000313" key="12">
    <source>
        <dbReference type="Proteomes" id="UP000199488"/>
    </source>
</evidence>
<sequence>MIAFVAAVANDRVIGYKNDLPWHLPADLKHFQQVTKHGTVIMGRKTFESMNGPLPSRTNIVITGNTDWSHEGAQVVNDIEEIRRLAGEEKLYYVIGGSGVFTELLPDASYMYLTHIDADVPGDTYFPEWNESEWEIAEKEEGPVDEKNKHPHRYVTYKRKNNI</sequence>
<evidence type="ECO:0000256" key="2">
    <source>
        <dbReference type="ARBA" id="ARBA00009539"/>
    </source>
</evidence>
<evidence type="ECO:0000256" key="4">
    <source>
        <dbReference type="ARBA" id="ARBA00022563"/>
    </source>
</evidence>
<dbReference type="AlphaFoldDB" id="A0A1H2XJS4"/>
<dbReference type="RefSeq" id="WP_091616374.1">
    <property type="nucleotide sequence ID" value="NZ_FNNC01000007.1"/>
</dbReference>
<evidence type="ECO:0000256" key="6">
    <source>
        <dbReference type="ARBA" id="ARBA00023002"/>
    </source>
</evidence>
<dbReference type="GO" id="GO:0046452">
    <property type="term" value="P:dihydrofolate metabolic process"/>
    <property type="evidence" value="ECO:0007669"/>
    <property type="project" value="TreeGrafter"/>
</dbReference>
<evidence type="ECO:0000256" key="8">
    <source>
        <dbReference type="PIRNR" id="PIRNR000194"/>
    </source>
</evidence>
<keyword evidence="12" id="KW-1185">Reference proteome</keyword>
<dbReference type="InterPro" id="IPR017925">
    <property type="entry name" value="DHFR_CS"/>
</dbReference>
<proteinExistence type="inferred from homology"/>
<dbReference type="GO" id="GO:0004146">
    <property type="term" value="F:dihydrofolate reductase activity"/>
    <property type="evidence" value="ECO:0007669"/>
    <property type="project" value="UniProtKB-EC"/>
</dbReference>
<comment type="pathway">
    <text evidence="1 8">Cofactor biosynthesis; tetrahydrofolate biosynthesis; 5,6,7,8-tetrahydrofolate from 7,8-dihydrofolate: step 1/1.</text>
</comment>
<dbReference type="Proteomes" id="UP000199488">
    <property type="component" value="Unassembled WGS sequence"/>
</dbReference>
<reference evidence="11 12" key="1">
    <citation type="submission" date="2016-10" db="EMBL/GenBank/DDBJ databases">
        <authorList>
            <person name="de Groot N.N."/>
        </authorList>
    </citation>
    <scope>NUCLEOTIDE SEQUENCE [LARGE SCALE GENOMIC DNA]</scope>
    <source>
        <strain evidence="11 12">DSM 23126</strain>
    </source>
</reference>
<keyword evidence="4 8" id="KW-0554">One-carbon metabolism</keyword>
<dbReference type="GO" id="GO:0046654">
    <property type="term" value="P:tetrahydrofolate biosynthetic process"/>
    <property type="evidence" value="ECO:0007669"/>
    <property type="project" value="UniProtKB-UniPathway"/>
</dbReference>
<gene>
    <name evidence="11" type="ORF">SAMN05421781_2785</name>
</gene>
<dbReference type="PIRSF" id="PIRSF000194">
    <property type="entry name" value="DHFR"/>
    <property type="match status" value="1"/>
</dbReference>
<comment type="similarity">
    <text evidence="2 8 9">Belongs to the dihydrofolate reductase family.</text>
</comment>
<evidence type="ECO:0000259" key="10">
    <source>
        <dbReference type="PROSITE" id="PS51330"/>
    </source>
</evidence>
<dbReference type="PANTHER" id="PTHR48069">
    <property type="entry name" value="DIHYDROFOLATE REDUCTASE"/>
    <property type="match status" value="1"/>
</dbReference>
<evidence type="ECO:0000256" key="3">
    <source>
        <dbReference type="ARBA" id="ARBA00012856"/>
    </source>
</evidence>
<dbReference type="PROSITE" id="PS51330">
    <property type="entry name" value="DHFR_2"/>
    <property type="match status" value="1"/>
</dbReference>
<dbReference type="STRING" id="1122204.SAMN05421781_2785"/>
<dbReference type="Pfam" id="PF00186">
    <property type="entry name" value="DHFR_1"/>
    <property type="match status" value="1"/>
</dbReference>
<dbReference type="OrthoDB" id="9804315at2"/>
<keyword evidence="5 8" id="KW-0521">NADP</keyword>
<dbReference type="FunFam" id="3.40.430.10:FF:000001">
    <property type="entry name" value="Dihydrofolate reductase"/>
    <property type="match status" value="1"/>
</dbReference>
<dbReference type="InterPro" id="IPR024072">
    <property type="entry name" value="DHFR-like_dom_sf"/>
</dbReference>
<evidence type="ECO:0000256" key="9">
    <source>
        <dbReference type="RuleBase" id="RU004474"/>
    </source>
</evidence>
<evidence type="ECO:0000256" key="1">
    <source>
        <dbReference type="ARBA" id="ARBA00004903"/>
    </source>
</evidence>